<protein>
    <submittedName>
        <fullName evidence="1">Uncharacterized protein</fullName>
    </submittedName>
</protein>
<dbReference type="EMBL" id="JACCHT010000002">
    <property type="protein sequence ID" value="NYT28422.1"/>
    <property type="molecule type" value="Genomic_DNA"/>
</dbReference>
<dbReference type="AlphaFoldDB" id="A0A853F449"/>
<accession>A0A853F449</accession>
<reference evidence="1 2" key="1">
    <citation type="submission" date="2020-05" db="EMBL/GenBank/DDBJ databases">
        <title>Horizontal transmission and recombination maintain forever young bacterial symbiont genomes.</title>
        <authorList>
            <person name="Russell S.L."/>
            <person name="Pepper-Tunick E."/>
            <person name="Svedberg J."/>
            <person name="Byrne A."/>
            <person name="Ruelas Castillo J."/>
            <person name="Vollmers C."/>
            <person name="Beinart R.A."/>
            <person name="Corbett-Detig R."/>
        </authorList>
    </citation>
    <scope>NUCLEOTIDE SEQUENCE [LARGE SCALE GENOMIC DNA]</scope>
    <source>
        <strain evidence="1">455</strain>
    </source>
</reference>
<sequence length="99" mass="11153">MNAYIFSTLEKQIELGLNAEQLTQFNTYKTQYNTSFAAYLDPAKRTKVIYSEHKTTQSATLNLDFTPDKVGQFCHLSARYGITSGEVGTYSTNFSFAIT</sequence>
<gene>
    <name evidence="1" type="ORF">H0A76_11470</name>
</gene>
<proteinExistence type="predicted"/>
<dbReference type="Proteomes" id="UP000568751">
    <property type="component" value="Unassembled WGS sequence"/>
</dbReference>
<evidence type="ECO:0000313" key="1">
    <source>
        <dbReference type="EMBL" id="NYT28422.1"/>
    </source>
</evidence>
<organism evidence="1 2">
    <name type="scientific">Candidatus Thiodubiliella endoseptemdiera</name>
    <dbReference type="NCBI Taxonomy" id="2738886"/>
    <lineage>
        <taxon>Bacteria</taxon>
        <taxon>Pseudomonadati</taxon>
        <taxon>Pseudomonadota</taxon>
        <taxon>Gammaproteobacteria</taxon>
        <taxon>Candidatus Pseudothioglobaceae</taxon>
        <taxon>Candidatus Thiodubiliella</taxon>
    </lineage>
</organism>
<comment type="caution">
    <text evidence="1">The sequence shown here is derived from an EMBL/GenBank/DDBJ whole genome shotgun (WGS) entry which is preliminary data.</text>
</comment>
<name>A0A853F449_9GAMM</name>
<evidence type="ECO:0000313" key="2">
    <source>
        <dbReference type="Proteomes" id="UP000568751"/>
    </source>
</evidence>
<dbReference type="RefSeq" id="WP_369150614.1">
    <property type="nucleotide sequence ID" value="NZ_OZ156464.1"/>
</dbReference>